<gene>
    <name evidence="2" type="ORF">QQF64_036401</name>
</gene>
<dbReference type="Proteomes" id="UP001558613">
    <property type="component" value="Unassembled WGS sequence"/>
</dbReference>
<evidence type="ECO:0000256" key="1">
    <source>
        <dbReference type="SAM" id="MobiDB-lite"/>
    </source>
</evidence>
<feature type="compositionally biased region" description="Polar residues" evidence="1">
    <location>
        <begin position="381"/>
        <end position="395"/>
    </location>
</feature>
<feature type="compositionally biased region" description="Polar residues" evidence="1">
    <location>
        <begin position="406"/>
        <end position="424"/>
    </location>
</feature>
<sequence length="424" mass="48246">MTPKRHLPRSLPQEILISTFGADHNLQQSSYTGQENEMIQYENVLPHLTSPVLAGGNPAEHWLLDQMMRVPQRRTKEKYALGIVTLFPALKDPLSAKGYEHFYDAQSGSGFLAWRIKTIQRKTKLECTKMKMQNTGGGGPTQERELPQTGDHLDEEYCKESISLMNHTTDQEIVKQKMKETFNYRQRLIHNSDESHTILTVFPRLLDTKGLIAQDFSLLFGPQTAAKLLEKWPTFYKEKHNDESPEVHQEWDSDTASLLLLLHILPPQPSKKKKLKISATQAMDHLVVFHKSITSLEDHLKKWRGIASHTSLPLELTSGALSNYYIVVDRMLIPCQGTTSLAAFDELFKAHFVFSVNYDDALSHMFTFLQTTVYGIDAETTKQSPKSDGAQSSQEDASEMDLDMENQPSTSRTSKNRQNICVHR</sequence>
<protein>
    <submittedName>
        <fullName evidence="2">Uncharacterized protein</fullName>
    </submittedName>
</protein>
<comment type="caution">
    <text evidence="2">The sequence shown here is derived from an EMBL/GenBank/DDBJ whole genome shotgun (WGS) entry which is preliminary data.</text>
</comment>
<feature type="region of interest" description="Disordered" evidence="1">
    <location>
        <begin position="380"/>
        <end position="424"/>
    </location>
</feature>
<reference evidence="2 3" key="1">
    <citation type="submission" date="2023-09" db="EMBL/GenBank/DDBJ databases">
        <authorList>
            <person name="Wang M."/>
        </authorList>
    </citation>
    <scope>NUCLEOTIDE SEQUENCE [LARGE SCALE GENOMIC DNA]</scope>
    <source>
        <strain evidence="2">GT-2023</strain>
        <tissue evidence="2">Liver</tissue>
    </source>
</reference>
<evidence type="ECO:0000313" key="3">
    <source>
        <dbReference type="Proteomes" id="UP001558613"/>
    </source>
</evidence>
<proteinExistence type="predicted"/>
<evidence type="ECO:0000313" key="2">
    <source>
        <dbReference type="EMBL" id="KAL1276778.1"/>
    </source>
</evidence>
<keyword evidence="3" id="KW-1185">Reference proteome</keyword>
<accession>A0ABR3NIG3</accession>
<name>A0ABR3NIG3_9TELE</name>
<dbReference type="EMBL" id="JAYMGO010000004">
    <property type="protein sequence ID" value="KAL1276778.1"/>
    <property type="molecule type" value="Genomic_DNA"/>
</dbReference>
<dbReference type="PANTHER" id="PTHR31025:SF29">
    <property type="entry name" value="SI:CH211-196P9.1"/>
    <property type="match status" value="1"/>
</dbReference>
<dbReference type="PANTHER" id="PTHR31025">
    <property type="entry name" value="SI:CH211-196P9.1-RELATED"/>
    <property type="match status" value="1"/>
</dbReference>
<organism evidence="2 3">
    <name type="scientific">Cirrhinus molitorella</name>
    <name type="common">mud carp</name>
    <dbReference type="NCBI Taxonomy" id="172907"/>
    <lineage>
        <taxon>Eukaryota</taxon>
        <taxon>Metazoa</taxon>
        <taxon>Chordata</taxon>
        <taxon>Craniata</taxon>
        <taxon>Vertebrata</taxon>
        <taxon>Euteleostomi</taxon>
        <taxon>Actinopterygii</taxon>
        <taxon>Neopterygii</taxon>
        <taxon>Teleostei</taxon>
        <taxon>Ostariophysi</taxon>
        <taxon>Cypriniformes</taxon>
        <taxon>Cyprinidae</taxon>
        <taxon>Labeoninae</taxon>
        <taxon>Labeonini</taxon>
        <taxon>Cirrhinus</taxon>
    </lineage>
</organism>